<dbReference type="SUPFAM" id="SSF54913">
    <property type="entry name" value="GlnB-like"/>
    <property type="match status" value="1"/>
</dbReference>
<dbReference type="Proteomes" id="UP001501166">
    <property type="component" value="Unassembled WGS sequence"/>
</dbReference>
<evidence type="ECO:0000313" key="2">
    <source>
        <dbReference type="Proteomes" id="UP001501166"/>
    </source>
</evidence>
<comment type="caution">
    <text evidence="1">The sequence shown here is derived from an EMBL/GenBank/DDBJ whole genome shotgun (WGS) entry which is preliminary data.</text>
</comment>
<gene>
    <name evidence="1" type="ORF">GCM10008932_19650</name>
</gene>
<proteinExistence type="predicted"/>
<dbReference type="EMBL" id="BAAACW010000128">
    <property type="protein sequence ID" value="GAA0367859.1"/>
    <property type="molecule type" value="Genomic_DNA"/>
</dbReference>
<dbReference type="InterPro" id="IPR011322">
    <property type="entry name" value="N-reg_PII-like_a/b"/>
</dbReference>
<keyword evidence="2" id="KW-1185">Reference proteome</keyword>
<name>A0ABP3HG18_9LACT</name>
<sequence length="118" mass="13108">MELVVIVLNKTDVLDEILTAFVNYEVTGATVLDSSGLGHLISNRFPMFSMFAELKEERKANSKTIFTVVEDGEERAEVLEAVESVLGDITEPDTAIFFSLPVNFTKGIDDHHILEEGF</sequence>
<dbReference type="RefSeq" id="WP_343756202.1">
    <property type="nucleotide sequence ID" value="NZ_BAAACW010000128.1"/>
</dbReference>
<reference evidence="2" key="1">
    <citation type="journal article" date="2019" name="Int. J. Syst. Evol. Microbiol.">
        <title>The Global Catalogue of Microorganisms (GCM) 10K type strain sequencing project: providing services to taxonomists for standard genome sequencing and annotation.</title>
        <authorList>
            <consortium name="The Broad Institute Genomics Platform"/>
            <consortium name="The Broad Institute Genome Sequencing Center for Infectious Disease"/>
            <person name="Wu L."/>
            <person name="Ma J."/>
        </authorList>
    </citation>
    <scope>NUCLEOTIDE SEQUENCE [LARGE SCALE GENOMIC DNA]</scope>
    <source>
        <strain evidence="2">JCM 12662</strain>
    </source>
</reference>
<protein>
    <recommendedName>
        <fullName evidence="3">Nitrogen regulatory protein P-II</fullName>
    </recommendedName>
</protein>
<evidence type="ECO:0008006" key="3">
    <source>
        <dbReference type="Google" id="ProtNLM"/>
    </source>
</evidence>
<evidence type="ECO:0000313" key="1">
    <source>
        <dbReference type="EMBL" id="GAA0367859.1"/>
    </source>
</evidence>
<accession>A0ABP3HG18</accession>
<organism evidence="1 2">
    <name type="scientific">Alkalibacterium iburiense</name>
    <dbReference type="NCBI Taxonomy" id="290589"/>
    <lineage>
        <taxon>Bacteria</taxon>
        <taxon>Bacillati</taxon>
        <taxon>Bacillota</taxon>
        <taxon>Bacilli</taxon>
        <taxon>Lactobacillales</taxon>
        <taxon>Carnobacteriaceae</taxon>
        <taxon>Alkalibacterium</taxon>
    </lineage>
</organism>